<evidence type="ECO:0000313" key="3">
    <source>
        <dbReference type="EMBL" id="SQB64645.1"/>
    </source>
</evidence>
<feature type="transmembrane region" description="Helical" evidence="1">
    <location>
        <begin position="151"/>
        <end position="167"/>
    </location>
</feature>
<name>A0A2X2YVQ2_9ACTO</name>
<evidence type="ECO:0000313" key="2">
    <source>
        <dbReference type="EMBL" id="NMW87829.1"/>
    </source>
</evidence>
<reference evidence="3 4" key="1">
    <citation type="submission" date="2018-06" db="EMBL/GenBank/DDBJ databases">
        <authorList>
            <consortium name="Pathogen Informatics"/>
            <person name="Doyle S."/>
        </authorList>
    </citation>
    <scope>NUCLEOTIDE SEQUENCE [LARGE SCALE GENOMIC DNA]</scope>
    <source>
        <strain evidence="3 4">NCTC11820</strain>
    </source>
</reference>
<accession>A0A2X2YVQ2</accession>
<dbReference type="Proteomes" id="UP000250245">
    <property type="component" value="Unassembled WGS sequence"/>
</dbReference>
<keyword evidence="1" id="KW-1133">Transmembrane helix</keyword>
<feature type="transmembrane region" description="Helical" evidence="1">
    <location>
        <begin position="6"/>
        <end position="25"/>
    </location>
</feature>
<evidence type="ECO:0000313" key="4">
    <source>
        <dbReference type="Proteomes" id="UP000250245"/>
    </source>
</evidence>
<feature type="transmembrane region" description="Helical" evidence="1">
    <location>
        <begin position="179"/>
        <end position="201"/>
    </location>
</feature>
<dbReference type="AlphaFoldDB" id="A0A2X2YVQ2"/>
<organism evidence="3 4">
    <name type="scientific">Mobiluncus curtisii</name>
    <dbReference type="NCBI Taxonomy" id="2051"/>
    <lineage>
        <taxon>Bacteria</taxon>
        <taxon>Bacillati</taxon>
        <taxon>Actinomycetota</taxon>
        <taxon>Actinomycetes</taxon>
        <taxon>Actinomycetales</taxon>
        <taxon>Actinomycetaceae</taxon>
        <taxon>Mobiluncus</taxon>
    </lineage>
</organism>
<dbReference type="EMBL" id="UASJ01000001">
    <property type="protein sequence ID" value="SQB64645.1"/>
    <property type="molecule type" value="Genomic_DNA"/>
</dbReference>
<evidence type="ECO:0000256" key="1">
    <source>
        <dbReference type="SAM" id="Phobius"/>
    </source>
</evidence>
<feature type="transmembrane region" description="Helical" evidence="1">
    <location>
        <begin position="46"/>
        <end position="70"/>
    </location>
</feature>
<proteinExistence type="predicted"/>
<reference evidence="2 5" key="2">
    <citation type="submission" date="2020-04" db="EMBL/GenBank/DDBJ databases">
        <title>Antimicrobial susceptibility and clonality of vaginal-derived multi-drug resistant Mobiluncus isolates in China.</title>
        <authorList>
            <person name="Zhang X."/>
        </authorList>
    </citation>
    <scope>NUCLEOTIDE SEQUENCE [LARGE SCALE GENOMIC DNA]</scope>
    <source>
        <strain evidence="2 5">19</strain>
    </source>
</reference>
<dbReference type="EMBL" id="JABCUI010000004">
    <property type="protein sequence ID" value="NMW87829.1"/>
    <property type="molecule type" value="Genomic_DNA"/>
</dbReference>
<protein>
    <submittedName>
        <fullName evidence="2">Serine/threonine protein phosphatase</fullName>
    </submittedName>
</protein>
<gene>
    <name evidence="2" type="ORF">HHJ67_08785</name>
    <name evidence="3" type="ORF">NCTC11820_00997</name>
</gene>
<evidence type="ECO:0000313" key="5">
    <source>
        <dbReference type="Proteomes" id="UP000553981"/>
    </source>
</evidence>
<feature type="transmembrane region" description="Helical" evidence="1">
    <location>
        <begin position="76"/>
        <end position="96"/>
    </location>
</feature>
<dbReference type="Proteomes" id="UP000553981">
    <property type="component" value="Unassembled WGS sequence"/>
</dbReference>
<dbReference type="GeneID" id="55565700"/>
<sequence>MNLLTKLILIQAAILLLQSILYFGSERFQHVFHNPQCGLDRHIPRIPAFVYPYVLWFPLIVFFPISLYFFSPGNWVVFQIAWIFCVVISVAAYLAYPTTFQRQELGQSLTERLLALVYKTSYRGVNCAPSLHCSTSMMIAFTAVVTVQMPWWLRVVSVLVAVAIVLATQFTKQHAVVDLLTAIPVAAISLTIGFGVTAAGGTEPIQAWLNL</sequence>
<dbReference type="RefSeq" id="WP_004006906.1">
    <property type="nucleotide sequence ID" value="NZ_CAMYEK010000001.1"/>
</dbReference>
<keyword evidence="1" id="KW-0812">Transmembrane</keyword>
<keyword evidence="1" id="KW-0472">Membrane</keyword>